<evidence type="ECO:0000313" key="3">
    <source>
        <dbReference type="EMBL" id="MEZ3168559.1"/>
    </source>
</evidence>
<proteinExistence type="predicted"/>
<reference evidence="2" key="2">
    <citation type="submission" date="2023-12" db="EMBL/GenBank/DDBJ databases">
        <authorList>
            <person name="Sun Q."/>
            <person name="Inoue M."/>
        </authorList>
    </citation>
    <scope>NUCLEOTIDE SEQUENCE</scope>
    <source>
        <strain evidence="2">JCM 14265</strain>
    </source>
</reference>
<name>A0AAV3SR31_9EURY</name>
<gene>
    <name evidence="3" type="ORF">ABNG02_14655</name>
    <name evidence="2" type="ORF">GCM10008994_12390</name>
</gene>
<accession>A0AAV3SR31</accession>
<organism evidence="2 4">
    <name type="scientific">Halorubrum ejinorense</name>
    <dbReference type="NCBI Taxonomy" id="425309"/>
    <lineage>
        <taxon>Archaea</taxon>
        <taxon>Methanobacteriati</taxon>
        <taxon>Methanobacteriota</taxon>
        <taxon>Stenosarchaea group</taxon>
        <taxon>Halobacteria</taxon>
        <taxon>Halobacteriales</taxon>
        <taxon>Haloferacaceae</taxon>
        <taxon>Halorubrum</taxon>
    </lineage>
</organism>
<evidence type="ECO:0000313" key="5">
    <source>
        <dbReference type="Proteomes" id="UP001567571"/>
    </source>
</evidence>
<dbReference type="Proteomes" id="UP001501425">
    <property type="component" value="Unassembled WGS sequence"/>
</dbReference>
<dbReference type="EMBL" id="BAAADQ010000004">
    <property type="protein sequence ID" value="GAA0538742.1"/>
    <property type="molecule type" value="Genomic_DNA"/>
</dbReference>
<reference evidence="2" key="1">
    <citation type="journal article" date="2014" name="Int. J. Syst. Evol. Microbiol.">
        <title>Complete genome sequence of Corynebacterium casei LMG S-19264T (=DSM 44701T), isolated from a smear-ripened cheese.</title>
        <authorList>
            <consortium name="US DOE Joint Genome Institute (JGI-PGF)"/>
            <person name="Walter F."/>
            <person name="Albersmeier A."/>
            <person name="Kalinowski J."/>
            <person name="Ruckert C."/>
        </authorList>
    </citation>
    <scope>NUCLEOTIDE SEQUENCE</scope>
    <source>
        <strain evidence="2">JCM 14265</strain>
    </source>
</reference>
<dbReference type="InterPro" id="IPR058469">
    <property type="entry name" value="DUF8156"/>
</dbReference>
<dbReference type="EMBL" id="JBEDNW010000009">
    <property type="protein sequence ID" value="MEZ3168559.1"/>
    <property type="molecule type" value="Genomic_DNA"/>
</dbReference>
<sequence>MGRTNPTYRDTLRAIEDRWIPYRRTLRRRDQPRFDQLFVYARDHADAAGMLNHEDRFAPLLVSVAIEQERRIDELEARVAELEGPTSSDGADG</sequence>
<protein>
    <recommendedName>
        <fullName evidence="1">DUF8156 domain-containing protein</fullName>
    </recommendedName>
</protein>
<evidence type="ECO:0000259" key="1">
    <source>
        <dbReference type="Pfam" id="PF26485"/>
    </source>
</evidence>
<dbReference type="Proteomes" id="UP001567571">
    <property type="component" value="Unassembled WGS sequence"/>
</dbReference>
<reference evidence="3 5" key="3">
    <citation type="submission" date="2024-06" db="EMBL/GenBank/DDBJ databases">
        <title>Halorubrum miltondacostae sp. nov., a potential PHA producer isolated from an inland solar saltern in Rio Maior, Portugal.</title>
        <authorList>
            <person name="Albuquerque L."/>
            <person name="Viver T."/>
            <person name="Barroso C."/>
            <person name="Claudino R."/>
            <person name="Galvan M."/>
            <person name="Simoes G."/>
            <person name="Lobo Da Cunha A."/>
            <person name="Egas C."/>
        </authorList>
    </citation>
    <scope>NUCLEOTIDE SEQUENCE [LARGE SCALE GENOMIC DNA]</scope>
    <source>
        <strain evidence="3 5">DSM 18646</strain>
    </source>
</reference>
<feature type="domain" description="DUF8156" evidence="1">
    <location>
        <begin position="1"/>
        <end position="86"/>
    </location>
</feature>
<keyword evidence="5" id="KW-1185">Reference proteome</keyword>
<dbReference type="Pfam" id="PF26485">
    <property type="entry name" value="DUF8156"/>
    <property type="match status" value="1"/>
</dbReference>
<evidence type="ECO:0000313" key="2">
    <source>
        <dbReference type="EMBL" id="GAA0538742.1"/>
    </source>
</evidence>
<dbReference type="RefSeq" id="WP_343777537.1">
    <property type="nucleotide sequence ID" value="NZ_BAAADQ010000004.1"/>
</dbReference>
<evidence type="ECO:0000313" key="4">
    <source>
        <dbReference type="Proteomes" id="UP001501425"/>
    </source>
</evidence>
<dbReference type="AlphaFoldDB" id="A0AAV3SR31"/>
<comment type="caution">
    <text evidence="2">The sequence shown here is derived from an EMBL/GenBank/DDBJ whole genome shotgun (WGS) entry which is preliminary data.</text>
</comment>